<evidence type="ECO:0000313" key="1">
    <source>
        <dbReference type="EMBL" id="KAH7945005.1"/>
    </source>
</evidence>
<organism evidence="1 2">
    <name type="scientific">Dermacentor silvarum</name>
    <name type="common">Tick</name>
    <dbReference type="NCBI Taxonomy" id="543639"/>
    <lineage>
        <taxon>Eukaryota</taxon>
        <taxon>Metazoa</taxon>
        <taxon>Ecdysozoa</taxon>
        <taxon>Arthropoda</taxon>
        <taxon>Chelicerata</taxon>
        <taxon>Arachnida</taxon>
        <taxon>Acari</taxon>
        <taxon>Parasitiformes</taxon>
        <taxon>Ixodida</taxon>
        <taxon>Ixodoidea</taxon>
        <taxon>Ixodidae</taxon>
        <taxon>Rhipicephalinae</taxon>
        <taxon>Dermacentor</taxon>
    </lineage>
</organism>
<name>A0ACB8CJE5_DERSI</name>
<accession>A0ACB8CJE5</accession>
<reference evidence="1" key="1">
    <citation type="submission" date="2020-05" db="EMBL/GenBank/DDBJ databases">
        <title>Large-scale comparative analyses of tick genomes elucidate their genetic diversity and vector capacities.</title>
        <authorList>
            <person name="Jia N."/>
            <person name="Wang J."/>
            <person name="Shi W."/>
            <person name="Du L."/>
            <person name="Sun Y."/>
            <person name="Zhan W."/>
            <person name="Jiang J."/>
            <person name="Wang Q."/>
            <person name="Zhang B."/>
            <person name="Ji P."/>
            <person name="Sakyi L.B."/>
            <person name="Cui X."/>
            <person name="Yuan T."/>
            <person name="Jiang B."/>
            <person name="Yang W."/>
            <person name="Lam T.T.-Y."/>
            <person name="Chang Q."/>
            <person name="Ding S."/>
            <person name="Wang X."/>
            <person name="Zhu J."/>
            <person name="Ruan X."/>
            <person name="Zhao L."/>
            <person name="Wei J."/>
            <person name="Que T."/>
            <person name="Du C."/>
            <person name="Cheng J."/>
            <person name="Dai P."/>
            <person name="Han X."/>
            <person name="Huang E."/>
            <person name="Gao Y."/>
            <person name="Liu J."/>
            <person name="Shao H."/>
            <person name="Ye R."/>
            <person name="Li L."/>
            <person name="Wei W."/>
            <person name="Wang X."/>
            <person name="Wang C."/>
            <person name="Yang T."/>
            <person name="Huo Q."/>
            <person name="Li W."/>
            <person name="Guo W."/>
            <person name="Chen H."/>
            <person name="Zhou L."/>
            <person name="Ni X."/>
            <person name="Tian J."/>
            <person name="Zhou Y."/>
            <person name="Sheng Y."/>
            <person name="Liu T."/>
            <person name="Pan Y."/>
            <person name="Xia L."/>
            <person name="Li J."/>
            <person name="Zhao F."/>
            <person name="Cao W."/>
        </authorList>
    </citation>
    <scope>NUCLEOTIDE SEQUENCE</scope>
    <source>
        <strain evidence="1">Dsil-2018</strain>
    </source>
</reference>
<sequence>MDTEVEGELLTPEEFSKDSGWQTVAVRRSGAKSAPVERVGGISTGAKPNDNLSAKGRRDRGREKAKIIRGGRMPPLPKEDAKIIVRPMGGLNISKVGPIVVAEAIWNAVGIDPAKRDSDTMCPNFQQNIMVVSTPCRENATRYVRVECIAVGGQQHDVNAYEAAPHSTCKGVIRGIAPCDGPEELDRKIVNSKNPLALGAKRIKSTGTVVVVFDGYKVPIKLRLVWRYARQVYLIESEWRSKSPAFAKGERQLPDIADRSGARGSSRSRNASPSVTPGRSRSPSRERSRSRGRSRRRSGSRSVSRARSGSSVGQQMKRKSTLSWADRVRGGGETGPSRGPRDPLPEQARDAEIARLQKENADLKEMVKKMASEMTEMKLVISQSALVKASAPTAVEVPVPVSDSAGASKRRAVSSKEESVSQTNEIKGMLATLTTSVQQLHQGLAQVQRGLGALGDRIDALERLVIPSTTSTTPMQVVDPNAERLLSFSDILSYYRDERREYTPPAPSLTIAQAAHWRRLQTRTAPYPLLLHARYPDQFPSSCKLCSKPGDFLHTLLTCPTFPHPPSQTVAESYWETLLTCTSHQDQCWIISSAMRRIALQGLSFAL</sequence>
<evidence type="ECO:0000313" key="2">
    <source>
        <dbReference type="Proteomes" id="UP000821865"/>
    </source>
</evidence>
<gene>
    <name evidence="1" type="ORF">HPB49_004742</name>
</gene>
<comment type="caution">
    <text evidence="1">The sequence shown here is derived from an EMBL/GenBank/DDBJ whole genome shotgun (WGS) entry which is preliminary data.</text>
</comment>
<dbReference type="EMBL" id="CM023475">
    <property type="protein sequence ID" value="KAH7945005.1"/>
    <property type="molecule type" value="Genomic_DNA"/>
</dbReference>
<dbReference type="Proteomes" id="UP000821865">
    <property type="component" value="Chromosome 6"/>
</dbReference>
<protein>
    <submittedName>
        <fullName evidence="1">Uncharacterized protein</fullName>
    </submittedName>
</protein>
<keyword evidence="2" id="KW-1185">Reference proteome</keyword>
<proteinExistence type="predicted"/>